<feature type="non-terminal residue" evidence="1">
    <location>
        <position position="1"/>
    </location>
</feature>
<keyword evidence="4" id="KW-1185">Reference proteome</keyword>
<dbReference type="EMBL" id="BGPR01027771">
    <property type="protein sequence ID" value="GBN98537.1"/>
    <property type="molecule type" value="Genomic_DNA"/>
</dbReference>
<evidence type="ECO:0000313" key="1">
    <source>
        <dbReference type="EMBL" id="GBN98537.1"/>
    </source>
</evidence>
<gene>
    <name evidence="3" type="ORF">AVEN_182892_1</name>
    <name evidence="2" type="ORF">AVEN_227914_1</name>
    <name evidence="1" type="ORF">AVEN_231857_1</name>
</gene>
<evidence type="ECO:0000313" key="4">
    <source>
        <dbReference type="Proteomes" id="UP000499080"/>
    </source>
</evidence>
<evidence type="ECO:0000313" key="2">
    <source>
        <dbReference type="EMBL" id="GBN98538.1"/>
    </source>
</evidence>
<organism evidence="1 4">
    <name type="scientific">Araneus ventricosus</name>
    <name type="common">Orbweaver spider</name>
    <name type="synonym">Epeira ventricosa</name>
    <dbReference type="NCBI Taxonomy" id="182803"/>
    <lineage>
        <taxon>Eukaryota</taxon>
        <taxon>Metazoa</taxon>
        <taxon>Ecdysozoa</taxon>
        <taxon>Arthropoda</taxon>
        <taxon>Chelicerata</taxon>
        <taxon>Arachnida</taxon>
        <taxon>Araneae</taxon>
        <taxon>Araneomorphae</taxon>
        <taxon>Entelegynae</taxon>
        <taxon>Araneoidea</taxon>
        <taxon>Araneidae</taxon>
        <taxon>Araneus</taxon>
    </lineage>
</organism>
<sequence>ITFMKISEQRSDSELKFHHLLSDLPMPDFHLLLISLEAWTGVFLANLWPVIGSIPDFLSHYLAKPTVLPARNHSYAACK</sequence>
<dbReference type="AlphaFoldDB" id="A0A4Y2TDD0"/>
<comment type="caution">
    <text evidence="1">The sequence shown here is derived from an EMBL/GenBank/DDBJ whole genome shotgun (WGS) entry which is preliminary data.</text>
</comment>
<evidence type="ECO:0000313" key="3">
    <source>
        <dbReference type="EMBL" id="GBO05686.1"/>
    </source>
</evidence>
<reference evidence="1 4" key="1">
    <citation type="journal article" date="2019" name="Sci. Rep.">
        <title>Orb-weaving spider Araneus ventricosus genome elucidates the spidroin gene catalogue.</title>
        <authorList>
            <person name="Kono N."/>
            <person name="Nakamura H."/>
            <person name="Ohtoshi R."/>
            <person name="Moran D.A.P."/>
            <person name="Shinohara A."/>
            <person name="Yoshida Y."/>
            <person name="Fujiwara M."/>
            <person name="Mori M."/>
            <person name="Tomita M."/>
            <person name="Arakawa K."/>
        </authorList>
    </citation>
    <scope>NUCLEOTIDE SEQUENCE [LARGE SCALE GENOMIC DNA]</scope>
</reference>
<accession>A0A4Y2TDD0</accession>
<proteinExistence type="predicted"/>
<name>A0A4Y2TDD0_ARAVE</name>
<protein>
    <submittedName>
        <fullName evidence="1">Uncharacterized protein</fullName>
    </submittedName>
</protein>
<dbReference type="EMBL" id="BGPR01032229">
    <property type="protein sequence ID" value="GBO05686.1"/>
    <property type="molecule type" value="Genomic_DNA"/>
</dbReference>
<dbReference type="EMBL" id="BGPR01027772">
    <property type="protein sequence ID" value="GBN98538.1"/>
    <property type="molecule type" value="Genomic_DNA"/>
</dbReference>
<dbReference type="Proteomes" id="UP000499080">
    <property type="component" value="Unassembled WGS sequence"/>
</dbReference>